<comment type="caution">
    <text evidence="2">The sequence shown here is derived from an EMBL/GenBank/DDBJ whole genome shotgun (WGS) entry which is preliminary data.</text>
</comment>
<dbReference type="EMBL" id="CAJZBQ010000020">
    <property type="protein sequence ID" value="CAG9318414.1"/>
    <property type="molecule type" value="Genomic_DNA"/>
</dbReference>
<organism evidence="2 3">
    <name type="scientific">Blepharisma stoltei</name>
    <dbReference type="NCBI Taxonomy" id="1481888"/>
    <lineage>
        <taxon>Eukaryota</taxon>
        <taxon>Sar</taxon>
        <taxon>Alveolata</taxon>
        <taxon>Ciliophora</taxon>
        <taxon>Postciliodesmatophora</taxon>
        <taxon>Heterotrichea</taxon>
        <taxon>Heterotrichida</taxon>
        <taxon>Blepharismidae</taxon>
        <taxon>Blepharisma</taxon>
    </lineage>
</organism>
<protein>
    <submittedName>
        <fullName evidence="2">Uncharacterized protein</fullName>
    </submittedName>
</protein>
<evidence type="ECO:0000256" key="1">
    <source>
        <dbReference type="SAM" id="MobiDB-lite"/>
    </source>
</evidence>
<sequence length="225" mass="26000">MAYEENKRVLHVRTPVVLEEQEINTEPNASLCTKSVFPKYDSFSQKFPCLRSNAVNPDKKSSQIFQRSAENIHINNKSRYQSPLSIGSRKKWSPSPIRDCESDLELTFFQRSIVPRKDSRLRAHPISEISLEVPIIEAAPNPSARSKDLNSIKNWKAQQSSSHKRIRSNEPKRGSVKVLRKRASTPLKVQCNNLYNIHIKIQERQITPVHLDYVTQIMKRPWLST</sequence>
<dbReference type="Proteomes" id="UP001162131">
    <property type="component" value="Unassembled WGS sequence"/>
</dbReference>
<proteinExistence type="predicted"/>
<accession>A0AAU9IZ14</accession>
<evidence type="ECO:0000313" key="2">
    <source>
        <dbReference type="EMBL" id="CAG9318414.1"/>
    </source>
</evidence>
<gene>
    <name evidence="2" type="ORF">BSTOLATCC_MIC20888</name>
</gene>
<dbReference type="AlphaFoldDB" id="A0AAU9IZ14"/>
<keyword evidence="3" id="KW-1185">Reference proteome</keyword>
<name>A0AAU9IZ14_9CILI</name>
<feature type="region of interest" description="Disordered" evidence="1">
    <location>
        <begin position="156"/>
        <end position="175"/>
    </location>
</feature>
<evidence type="ECO:0000313" key="3">
    <source>
        <dbReference type="Proteomes" id="UP001162131"/>
    </source>
</evidence>
<reference evidence="2" key="1">
    <citation type="submission" date="2021-09" db="EMBL/GenBank/DDBJ databases">
        <authorList>
            <consortium name="AG Swart"/>
            <person name="Singh M."/>
            <person name="Singh A."/>
            <person name="Seah K."/>
            <person name="Emmerich C."/>
        </authorList>
    </citation>
    <scope>NUCLEOTIDE SEQUENCE</scope>
    <source>
        <strain evidence="2">ATCC30299</strain>
    </source>
</reference>